<dbReference type="InterPro" id="IPR041492">
    <property type="entry name" value="HAD_2"/>
</dbReference>
<dbReference type="Gene3D" id="3.40.50.1000">
    <property type="entry name" value="HAD superfamily/HAD-like"/>
    <property type="match status" value="1"/>
</dbReference>
<dbReference type="GO" id="GO:0004713">
    <property type="term" value="F:protein tyrosine kinase activity"/>
    <property type="evidence" value="ECO:0007669"/>
    <property type="project" value="TreeGrafter"/>
</dbReference>
<dbReference type="PANTHER" id="PTHR43434">
    <property type="entry name" value="PHOSPHOGLYCOLATE PHOSPHATASE"/>
    <property type="match status" value="1"/>
</dbReference>
<dbReference type="Pfam" id="PF13419">
    <property type="entry name" value="HAD_2"/>
    <property type="match status" value="1"/>
</dbReference>
<protein>
    <submittedName>
        <fullName evidence="1">HAD family hydrolase</fullName>
    </submittedName>
</protein>
<dbReference type="SUPFAM" id="SSF56784">
    <property type="entry name" value="HAD-like"/>
    <property type="match status" value="1"/>
</dbReference>
<dbReference type="InterPro" id="IPR023198">
    <property type="entry name" value="PGP-like_dom2"/>
</dbReference>
<dbReference type="OrthoDB" id="9782449at2"/>
<dbReference type="GO" id="GO:0005829">
    <property type="term" value="C:cytosol"/>
    <property type="evidence" value="ECO:0007669"/>
    <property type="project" value="TreeGrafter"/>
</dbReference>
<dbReference type="Gene3D" id="1.10.150.240">
    <property type="entry name" value="Putative phosphatase, domain 2"/>
    <property type="match status" value="1"/>
</dbReference>
<accession>A0A430KQ20</accession>
<dbReference type="SFLD" id="SFLDG01129">
    <property type="entry name" value="C1.5:_HAD__Beta-PGM__Phosphata"/>
    <property type="match status" value="1"/>
</dbReference>
<keyword evidence="2" id="KW-1185">Reference proteome</keyword>
<sequence length="217" mass="24012">MGSPIMGTIFFDLDGTLLNTQAGIGESIQAALSQLGGSIAEPAELKTCFGPPIRESFARLLDTDDDQLIESAVTHFREHYLQKGIYRYQLYPGIKTLLLQLASSGKTLRVLTVKPQPQAEWLLQHAQLSHLFASIHGSLLDGSRSDKTLHLESLLQDHQPDQQHWMIGDRASDIHAAKSCEVNSVAVTWGYGEIDELQQANSDYLIHSPEQLIPLLT</sequence>
<dbReference type="GO" id="GO:0016787">
    <property type="term" value="F:hydrolase activity"/>
    <property type="evidence" value="ECO:0007669"/>
    <property type="project" value="UniProtKB-KW"/>
</dbReference>
<dbReference type="EMBL" id="RQXW01000009">
    <property type="protein sequence ID" value="RTE65591.1"/>
    <property type="molecule type" value="Genomic_DNA"/>
</dbReference>
<dbReference type="InterPro" id="IPR036412">
    <property type="entry name" value="HAD-like_sf"/>
</dbReference>
<gene>
    <name evidence="1" type="ORF">EH243_11670</name>
</gene>
<evidence type="ECO:0000313" key="1">
    <source>
        <dbReference type="EMBL" id="RTE65591.1"/>
    </source>
</evidence>
<dbReference type="InterPro" id="IPR050155">
    <property type="entry name" value="HAD-like_hydrolase_sf"/>
</dbReference>
<dbReference type="AlphaFoldDB" id="A0A430KQ20"/>
<keyword evidence="1" id="KW-0378">Hydrolase</keyword>
<proteinExistence type="predicted"/>
<evidence type="ECO:0000313" key="2">
    <source>
        <dbReference type="Proteomes" id="UP000283087"/>
    </source>
</evidence>
<comment type="caution">
    <text evidence="1">The sequence shown here is derived from an EMBL/GenBank/DDBJ whole genome shotgun (WGS) entry which is preliminary data.</text>
</comment>
<organism evidence="1 2">
    <name type="scientific">Amphritea opalescens</name>
    <dbReference type="NCBI Taxonomy" id="2490544"/>
    <lineage>
        <taxon>Bacteria</taxon>
        <taxon>Pseudomonadati</taxon>
        <taxon>Pseudomonadota</taxon>
        <taxon>Gammaproteobacteria</taxon>
        <taxon>Oceanospirillales</taxon>
        <taxon>Oceanospirillaceae</taxon>
        <taxon>Amphritea</taxon>
    </lineage>
</organism>
<dbReference type="InterPro" id="IPR023214">
    <property type="entry name" value="HAD_sf"/>
</dbReference>
<reference evidence="1 2" key="1">
    <citation type="submission" date="2018-11" db="EMBL/GenBank/DDBJ databases">
        <title>The draft genome sequence of Amphritea opalescens ANRC-JH13T.</title>
        <authorList>
            <person name="Fang Z."/>
            <person name="Zhang Y."/>
            <person name="Han X."/>
        </authorList>
    </citation>
    <scope>NUCLEOTIDE SEQUENCE [LARGE SCALE GENOMIC DNA]</scope>
    <source>
        <strain evidence="1 2">ANRC-JH13</strain>
    </source>
</reference>
<dbReference type="PANTHER" id="PTHR43434:SF20">
    <property type="entry name" value="5'-NUCLEOTIDASE"/>
    <property type="match status" value="1"/>
</dbReference>
<name>A0A430KQ20_9GAMM</name>
<dbReference type="SFLD" id="SFLDS00003">
    <property type="entry name" value="Haloacid_Dehalogenase"/>
    <property type="match status" value="1"/>
</dbReference>
<dbReference type="Proteomes" id="UP000283087">
    <property type="component" value="Unassembled WGS sequence"/>
</dbReference>